<dbReference type="InterPro" id="IPR002197">
    <property type="entry name" value="HTH_Fis"/>
</dbReference>
<dbReference type="EMBL" id="RPFZ01000001">
    <property type="protein sequence ID" value="RPF70423.1"/>
    <property type="molecule type" value="Genomic_DNA"/>
</dbReference>
<dbReference type="PROSITE" id="PS50045">
    <property type="entry name" value="SIGMA54_INTERACT_4"/>
    <property type="match status" value="1"/>
</dbReference>
<feature type="domain" description="Sigma-54 factor interaction" evidence="9">
    <location>
        <begin position="150"/>
        <end position="379"/>
    </location>
</feature>
<dbReference type="InterPro" id="IPR058031">
    <property type="entry name" value="AAA_lid_NorR"/>
</dbReference>
<evidence type="ECO:0000256" key="8">
    <source>
        <dbReference type="PROSITE-ProRule" id="PRU00169"/>
    </source>
</evidence>
<keyword evidence="6" id="KW-0010">Activator</keyword>
<reference evidence="11 12" key="1">
    <citation type="submission" date="2018-11" db="EMBL/GenBank/DDBJ databases">
        <title>Erythrobacter spongiae sp. nov., isolated from a marine sponge.</title>
        <authorList>
            <person name="Zhuang L."/>
            <person name="Luo L."/>
        </authorList>
    </citation>
    <scope>NUCLEOTIDE SEQUENCE [LARGE SCALE GENOMIC DNA]</scope>
    <source>
        <strain evidence="11 12">HN-E23</strain>
    </source>
</reference>
<evidence type="ECO:0000256" key="5">
    <source>
        <dbReference type="ARBA" id="ARBA00023125"/>
    </source>
</evidence>
<keyword evidence="3" id="KW-0902">Two-component regulatory system</keyword>
<dbReference type="InterPro" id="IPR003593">
    <property type="entry name" value="AAA+_ATPase"/>
</dbReference>
<evidence type="ECO:0000256" key="3">
    <source>
        <dbReference type="ARBA" id="ARBA00023012"/>
    </source>
</evidence>
<evidence type="ECO:0000256" key="7">
    <source>
        <dbReference type="ARBA" id="ARBA00023163"/>
    </source>
</evidence>
<dbReference type="Gene3D" id="1.10.10.60">
    <property type="entry name" value="Homeodomain-like"/>
    <property type="match status" value="1"/>
</dbReference>
<dbReference type="InterPro" id="IPR009057">
    <property type="entry name" value="Homeodomain-like_sf"/>
</dbReference>
<evidence type="ECO:0000313" key="11">
    <source>
        <dbReference type="EMBL" id="RPF70423.1"/>
    </source>
</evidence>
<dbReference type="InterPro" id="IPR027417">
    <property type="entry name" value="P-loop_NTPase"/>
</dbReference>
<keyword evidence="4" id="KW-0805">Transcription regulation</keyword>
<dbReference type="GO" id="GO:0005524">
    <property type="term" value="F:ATP binding"/>
    <property type="evidence" value="ECO:0007669"/>
    <property type="project" value="UniProtKB-KW"/>
</dbReference>
<keyword evidence="1" id="KW-0547">Nucleotide-binding</keyword>
<dbReference type="PROSITE" id="PS50110">
    <property type="entry name" value="RESPONSE_REGULATORY"/>
    <property type="match status" value="1"/>
</dbReference>
<keyword evidence="8" id="KW-0597">Phosphoprotein</keyword>
<dbReference type="PANTHER" id="PTHR32071">
    <property type="entry name" value="TRANSCRIPTIONAL REGULATORY PROTEIN"/>
    <property type="match status" value="1"/>
</dbReference>
<gene>
    <name evidence="11" type="primary">prsR</name>
    <name evidence="11" type="ORF">EG799_01360</name>
</gene>
<dbReference type="SUPFAM" id="SSF52540">
    <property type="entry name" value="P-loop containing nucleoside triphosphate hydrolases"/>
    <property type="match status" value="1"/>
</dbReference>
<organism evidence="11 12">
    <name type="scientific">Aurantiacibacter spongiae</name>
    <dbReference type="NCBI Taxonomy" id="2488860"/>
    <lineage>
        <taxon>Bacteria</taxon>
        <taxon>Pseudomonadati</taxon>
        <taxon>Pseudomonadota</taxon>
        <taxon>Alphaproteobacteria</taxon>
        <taxon>Sphingomonadales</taxon>
        <taxon>Erythrobacteraceae</taxon>
        <taxon>Aurantiacibacter</taxon>
    </lineage>
</organism>
<dbReference type="Pfam" id="PF00072">
    <property type="entry name" value="Response_reg"/>
    <property type="match status" value="1"/>
</dbReference>
<dbReference type="PRINTS" id="PR01590">
    <property type="entry name" value="HTHFIS"/>
</dbReference>
<keyword evidence="12" id="KW-1185">Reference proteome</keyword>
<evidence type="ECO:0000259" key="9">
    <source>
        <dbReference type="PROSITE" id="PS50045"/>
    </source>
</evidence>
<evidence type="ECO:0000256" key="2">
    <source>
        <dbReference type="ARBA" id="ARBA00022840"/>
    </source>
</evidence>
<dbReference type="InterPro" id="IPR025943">
    <property type="entry name" value="Sigma_54_int_dom_ATP-bd_2"/>
</dbReference>
<dbReference type="SMART" id="SM00448">
    <property type="entry name" value="REC"/>
    <property type="match status" value="1"/>
</dbReference>
<dbReference type="SMART" id="SM00382">
    <property type="entry name" value="AAA"/>
    <property type="match status" value="1"/>
</dbReference>
<protein>
    <submittedName>
        <fullName evidence="11">PEP-CTERM-box response regulator transcription factor</fullName>
    </submittedName>
</protein>
<dbReference type="Pfam" id="PF00158">
    <property type="entry name" value="Sigma54_activat"/>
    <property type="match status" value="1"/>
</dbReference>
<comment type="caution">
    <text evidence="11">The sequence shown here is derived from an EMBL/GenBank/DDBJ whole genome shotgun (WGS) entry which is preliminary data.</text>
</comment>
<dbReference type="InterPro" id="IPR014264">
    <property type="entry name" value="PEP-CTERM_resp_reg"/>
</dbReference>
<feature type="modified residue" description="4-aspartylphosphate" evidence="8">
    <location>
        <position position="54"/>
    </location>
</feature>
<name>A0A3N5CNB2_9SPHN</name>
<dbReference type="PROSITE" id="PS00688">
    <property type="entry name" value="SIGMA54_INTERACT_3"/>
    <property type="match status" value="1"/>
</dbReference>
<dbReference type="NCBIfam" id="TIGR02915">
    <property type="entry name" value="PEP_resp_reg"/>
    <property type="match status" value="1"/>
</dbReference>
<dbReference type="InterPro" id="IPR025944">
    <property type="entry name" value="Sigma_54_int_dom_CS"/>
</dbReference>
<dbReference type="Gene3D" id="3.40.50.300">
    <property type="entry name" value="P-loop containing nucleotide triphosphate hydrolases"/>
    <property type="match status" value="1"/>
</dbReference>
<evidence type="ECO:0000313" key="12">
    <source>
        <dbReference type="Proteomes" id="UP000275232"/>
    </source>
</evidence>
<dbReference type="Pfam" id="PF25601">
    <property type="entry name" value="AAA_lid_14"/>
    <property type="match status" value="1"/>
</dbReference>
<dbReference type="InterPro" id="IPR001789">
    <property type="entry name" value="Sig_transdc_resp-reg_receiver"/>
</dbReference>
<dbReference type="GO" id="GO:0043565">
    <property type="term" value="F:sequence-specific DNA binding"/>
    <property type="evidence" value="ECO:0007669"/>
    <property type="project" value="InterPro"/>
</dbReference>
<dbReference type="GO" id="GO:0000160">
    <property type="term" value="P:phosphorelay signal transduction system"/>
    <property type="evidence" value="ECO:0007669"/>
    <property type="project" value="UniProtKB-KW"/>
</dbReference>
<dbReference type="FunFam" id="3.40.50.300:FF:000006">
    <property type="entry name" value="DNA-binding transcriptional regulator NtrC"/>
    <property type="match status" value="1"/>
</dbReference>
<accession>A0A3N5CNB2</accession>
<dbReference type="PANTHER" id="PTHR32071:SF113">
    <property type="entry name" value="ALGINATE BIOSYNTHESIS TRANSCRIPTIONAL REGULATORY PROTEIN ALGB"/>
    <property type="match status" value="1"/>
</dbReference>
<dbReference type="InterPro" id="IPR011006">
    <property type="entry name" value="CheY-like_superfamily"/>
</dbReference>
<feature type="domain" description="Response regulatory" evidence="10">
    <location>
        <begin position="7"/>
        <end position="124"/>
    </location>
</feature>
<proteinExistence type="predicted"/>
<dbReference type="GO" id="GO:0006355">
    <property type="term" value="P:regulation of DNA-templated transcription"/>
    <property type="evidence" value="ECO:0007669"/>
    <property type="project" value="InterPro"/>
</dbReference>
<dbReference type="PROSITE" id="PS00676">
    <property type="entry name" value="SIGMA54_INTERACT_2"/>
    <property type="match status" value="1"/>
</dbReference>
<dbReference type="Pfam" id="PF02954">
    <property type="entry name" value="HTH_8"/>
    <property type="match status" value="1"/>
</dbReference>
<dbReference type="CDD" id="cd00009">
    <property type="entry name" value="AAA"/>
    <property type="match status" value="1"/>
</dbReference>
<keyword evidence="7" id="KW-0804">Transcription</keyword>
<dbReference type="RefSeq" id="WP_123877874.1">
    <property type="nucleotide sequence ID" value="NZ_RPFZ01000001.1"/>
</dbReference>
<dbReference type="InterPro" id="IPR002078">
    <property type="entry name" value="Sigma_54_int"/>
</dbReference>
<dbReference type="OrthoDB" id="7324976at2"/>
<dbReference type="Proteomes" id="UP000275232">
    <property type="component" value="Unassembled WGS sequence"/>
</dbReference>
<evidence type="ECO:0000256" key="6">
    <source>
        <dbReference type="ARBA" id="ARBA00023159"/>
    </source>
</evidence>
<dbReference type="Gene3D" id="1.10.8.60">
    <property type="match status" value="1"/>
</dbReference>
<keyword evidence="2" id="KW-0067">ATP-binding</keyword>
<evidence type="ECO:0000256" key="1">
    <source>
        <dbReference type="ARBA" id="ARBA00022741"/>
    </source>
</evidence>
<dbReference type="SUPFAM" id="SSF46689">
    <property type="entry name" value="Homeodomain-like"/>
    <property type="match status" value="1"/>
</dbReference>
<dbReference type="Gene3D" id="3.40.50.2300">
    <property type="match status" value="1"/>
</dbReference>
<sequence length="454" mass="49501">MADTRPKLLIVEDDEGLQAQLKWAYEDFEVLVAGDRASAIAALRAEEPSVVTLDLGLPPDPDGTSEGFAVLDEIMALKPDTKVVVASGHGARESALTAIERGAYDFYQKPVDIEQLGLIVRRALNLHAIERENRVLWERAGEGNTVLGGLVTSAPEMVKVARTIERVANTSVSVMLLGASGTGKELLAQGLHDASGRAEGNFVAINCAAIPENLLESELFGHEKGAFTGAVKTTEGKIEMADGGTLFLDEVGDIPLPLQVKLLRFLQERTIERIGGRKSIPVDTRIVCATHQDLEAMIADGRFREDLFYRLAEIVVKIPSLAERPGDAVLLAKVFLKRFAREMNPQVTGFAPDALTAIDGWGWPGNVRELENRVKRAAIMAEGKLVKAEDLDLDDEADDGPEVLNLKSARERADRRVIRHALARNEGNISSTARTLGISRPTLYDLLKQYDLQS</sequence>
<dbReference type="SUPFAM" id="SSF52172">
    <property type="entry name" value="CheY-like"/>
    <property type="match status" value="1"/>
</dbReference>
<keyword evidence="5" id="KW-0238">DNA-binding</keyword>
<evidence type="ECO:0000256" key="4">
    <source>
        <dbReference type="ARBA" id="ARBA00023015"/>
    </source>
</evidence>
<dbReference type="AlphaFoldDB" id="A0A3N5CNB2"/>
<evidence type="ECO:0000259" key="10">
    <source>
        <dbReference type="PROSITE" id="PS50110"/>
    </source>
</evidence>